<dbReference type="GO" id="GO:0016491">
    <property type="term" value="F:oxidoreductase activity"/>
    <property type="evidence" value="ECO:0007669"/>
    <property type="project" value="InterPro"/>
</dbReference>
<feature type="domain" description="ER-bound oxygenase mpaB/mpaB'/Rubber oxygenase catalytic" evidence="1">
    <location>
        <begin position="98"/>
        <end position="225"/>
    </location>
</feature>
<comment type="caution">
    <text evidence="2">The sequence shown here is derived from an EMBL/GenBank/DDBJ whole genome shotgun (WGS) entry which is preliminary data.</text>
</comment>
<evidence type="ECO:0000313" key="2">
    <source>
        <dbReference type="EMBL" id="KAK9712146.1"/>
    </source>
</evidence>
<name>A0AAW1K372_POPJA</name>
<evidence type="ECO:0000259" key="1">
    <source>
        <dbReference type="Pfam" id="PF09995"/>
    </source>
</evidence>
<proteinExistence type="predicted"/>
<gene>
    <name evidence="2" type="ORF">QE152_g25078</name>
</gene>
<dbReference type="PANTHER" id="PTHR37159:SF1">
    <property type="entry name" value="GH11867P"/>
    <property type="match status" value="1"/>
</dbReference>
<dbReference type="AlphaFoldDB" id="A0AAW1K372"/>
<protein>
    <submittedName>
        <fullName evidence="2">ER-bound oxygenase mpaB/B'/Rubber oxygenase, catalytic domain</fullName>
    </submittedName>
</protein>
<keyword evidence="3" id="KW-1185">Reference proteome</keyword>
<dbReference type="EMBL" id="JASPKY010000268">
    <property type="protein sequence ID" value="KAK9712146.1"/>
    <property type="molecule type" value="Genomic_DNA"/>
</dbReference>
<dbReference type="PANTHER" id="PTHR37159">
    <property type="entry name" value="GH11867P"/>
    <property type="match status" value="1"/>
</dbReference>
<dbReference type="InterPro" id="IPR018713">
    <property type="entry name" value="MPAB/Lcp_cat_dom"/>
</dbReference>
<organism evidence="2 3">
    <name type="scientific">Popillia japonica</name>
    <name type="common">Japanese beetle</name>
    <dbReference type="NCBI Taxonomy" id="7064"/>
    <lineage>
        <taxon>Eukaryota</taxon>
        <taxon>Metazoa</taxon>
        <taxon>Ecdysozoa</taxon>
        <taxon>Arthropoda</taxon>
        <taxon>Hexapoda</taxon>
        <taxon>Insecta</taxon>
        <taxon>Pterygota</taxon>
        <taxon>Neoptera</taxon>
        <taxon>Endopterygota</taxon>
        <taxon>Coleoptera</taxon>
        <taxon>Polyphaga</taxon>
        <taxon>Scarabaeiformia</taxon>
        <taxon>Scarabaeidae</taxon>
        <taxon>Rutelinae</taxon>
        <taxon>Popillia</taxon>
    </lineage>
</organism>
<evidence type="ECO:0000313" key="3">
    <source>
        <dbReference type="Proteomes" id="UP001458880"/>
    </source>
</evidence>
<sequence>MLEFQEDTIVPSEEFLDELGIFSGTKFINYLESEGSKVPYDNSKRQRNGLPPYYDEIKFKRAQDIFKEYAPNLLFMKLAGLVTLLNEESSLRIIMMTKNSSTPETACSRYRDTLKHVLTWYTSDLQENSALWQSIYRVKMMHHSANLQAGKIPDMPRITQMELAGTIFGFIGFAIIRPECFGLTSLTDEDCSNLLHFWRVIGYLLGVDDRFNICRESLSETKAIFIALSETIIKPHMLSRHEYVLDMQLAAIRGISMFSIPINSKVFLNFTYDLVFWDNPPDSNFYFGLSIPERLASLIFKVGLRLMYYDTLRNYAKDYLRKVVSLN</sequence>
<accession>A0AAW1K372</accession>
<reference evidence="2 3" key="1">
    <citation type="journal article" date="2024" name="BMC Genomics">
        <title>De novo assembly and annotation of Popillia japonica's genome with initial clues to its potential as an invasive pest.</title>
        <authorList>
            <person name="Cucini C."/>
            <person name="Boschi S."/>
            <person name="Funari R."/>
            <person name="Cardaioli E."/>
            <person name="Iannotti N."/>
            <person name="Marturano G."/>
            <person name="Paoli F."/>
            <person name="Bruttini M."/>
            <person name="Carapelli A."/>
            <person name="Frati F."/>
            <person name="Nardi F."/>
        </authorList>
    </citation>
    <scope>NUCLEOTIDE SEQUENCE [LARGE SCALE GENOMIC DNA]</scope>
    <source>
        <strain evidence="2">DMR45628</strain>
    </source>
</reference>
<dbReference type="Proteomes" id="UP001458880">
    <property type="component" value="Unassembled WGS sequence"/>
</dbReference>
<dbReference type="Pfam" id="PF09995">
    <property type="entry name" value="MPAB_Lcp_cat"/>
    <property type="match status" value="1"/>
</dbReference>